<dbReference type="InterPro" id="IPR011701">
    <property type="entry name" value="MFS"/>
</dbReference>
<dbReference type="EMBL" id="MASU01000005">
    <property type="protein sequence ID" value="PXY36022.1"/>
    <property type="molecule type" value="Genomic_DNA"/>
</dbReference>
<dbReference type="GO" id="GO:0022857">
    <property type="term" value="F:transmembrane transporter activity"/>
    <property type="evidence" value="ECO:0007669"/>
    <property type="project" value="InterPro"/>
</dbReference>
<feature type="transmembrane region" description="Helical" evidence="6">
    <location>
        <begin position="165"/>
        <end position="184"/>
    </location>
</feature>
<evidence type="ECO:0000256" key="2">
    <source>
        <dbReference type="ARBA" id="ARBA00022448"/>
    </source>
</evidence>
<keyword evidence="5 6" id="KW-0472">Membrane</keyword>
<feature type="transmembrane region" description="Helical" evidence="6">
    <location>
        <begin position="435"/>
        <end position="457"/>
    </location>
</feature>
<feature type="domain" description="Major facilitator superfamily (MFS) profile" evidence="7">
    <location>
        <begin position="12"/>
        <end position="462"/>
    </location>
</feature>
<dbReference type="Gene3D" id="1.20.1250.20">
    <property type="entry name" value="MFS general substrate transporter like domains"/>
    <property type="match status" value="2"/>
</dbReference>
<feature type="transmembrane region" description="Helical" evidence="6">
    <location>
        <begin position="79"/>
        <end position="97"/>
    </location>
</feature>
<keyword evidence="3 6" id="KW-0812">Transmembrane</keyword>
<evidence type="ECO:0000256" key="6">
    <source>
        <dbReference type="SAM" id="Phobius"/>
    </source>
</evidence>
<comment type="caution">
    <text evidence="8">The sequence shown here is derived from an EMBL/GenBank/DDBJ whole genome shotgun (WGS) entry which is preliminary data.</text>
</comment>
<dbReference type="PANTHER" id="PTHR42718:SF9">
    <property type="entry name" value="MAJOR FACILITATOR SUPERFAMILY MULTIDRUG TRANSPORTER MFSC"/>
    <property type="match status" value="1"/>
</dbReference>
<feature type="transmembrane region" description="Helical" evidence="6">
    <location>
        <begin position="221"/>
        <end position="242"/>
    </location>
</feature>
<keyword evidence="4 6" id="KW-1133">Transmembrane helix</keyword>
<feature type="transmembrane region" description="Helical" evidence="6">
    <location>
        <begin position="12"/>
        <end position="36"/>
    </location>
</feature>
<keyword evidence="9" id="KW-1185">Reference proteome</keyword>
<dbReference type="RefSeq" id="WP_245959776.1">
    <property type="nucleotide sequence ID" value="NZ_JBHVKT010000023.1"/>
</dbReference>
<comment type="subcellular location">
    <subcellularLocation>
        <location evidence="1">Cell membrane</location>
        <topology evidence="1">Multi-pass membrane protein</topology>
    </subcellularLocation>
</comment>
<sequence>MTDQPVSRPRLFVATLAFGGVVVALMQTIVVPLLPLLPGLTGGSRSDVSWLVTATLVTGAVCTPLLGRAGDLYGKRRMLLLNLGFMITGSMLCAISSELPVLIAGRALQGTAIAFVPLGISIMRDELPPERVVSAIAVMSSTIGVGAAFGMPFSALVVRYADWHTMFWVCVALGVGEALLVLLVVPESPVRAGGRFDITGALGLTAILVCCLLAVSKGGTWGWTAAITLGLFAAAAVLTPVWCLHQLRTRHPLVDLRVSARPTVLFTNLAALLVGFAYYANSLSTAQLVQEPASTGYGLGASVVVSGLCLLPAGVTMVLLSPVSARLSAAKGPRWTLAVACTLLALGYVVRLFTSENLATIIAGATVVAAGTAVAYSALPALIVHAVPVTETAAANGLNVLMRSIGQSGCSAVVGAVLAGVTATHAGHTAPTLNAYLLVFVLAGAAALAALVCTLLIPGPARQPTPALVEAAA</sequence>
<evidence type="ECO:0000256" key="3">
    <source>
        <dbReference type="ARBA" id="ARBA00022692"/>
    </source>
</evidence>
<reference evidence="8 9" key="1">
    <citation type="submission" date="2016-07" db="EMBL/GenBank/DDBJ databases">
        <title>Draft genome sequence of Prauserella sp. YIM 121212, isolated from alkaline soil.</title>
        <authorList>
            <person name="Ruckert C."/>
            <person name="Albersmeier A."/>
            <person name="Jiang C.-L."/>
            <person name="Jiang Y."/>
            <person name="Kalinowski J."/>
            <person name="Schneider O."/>
            <person name="Winkler A."/>
            <person name="Zotchev S.B."/>
        </authorList>
    </citation>
    <scope>NUCLEOTIDE SEQUENCE [LARGE SCALE GENOMIC DNA]</scope>
    <source>
        <strain evidence="8 9">YIM 121212</strain>
    </source>
</reference>
<dbReference type="CDD" id="cd17504">
    <property type="entry name" value="MFS_MMR_MDR_like"/>
    <property type="match status" value="1"/>
</dbReference>
<feature type="transmembrane region" description="Helical" evidence="6">
    <location>
        <begin position="300"/>
        <end position="323"/>
    </location>
</feature>
<accession>A0A318LN51</accession>
<dbReference type="GO" id="GO:0005886">
    <property type="term" value="C:plasma membrane"/>
    <property type="evidence" value="ECO:0007669"/>
    <property type="project" value="UniProtKB-SubCell"/>
</dbReference>
<organism evidence="8 9">
    <name type="scientific">Prauserella flavalba</name>
    <dbReference type="NCBI Taxonomy" id="1477506"/>
    <lineage>
        <taxon>Bacteria</taxon>
        <taxon>Bacillati</taxon>
        <taxon>Actinomycetota</taxon>
        <taxon>Actinomycetes</taxon>
        <taxon>Pseudonocardiales</taxon>
        <taxon>Pseudonocardiaceae</taxon>
        <taxon>Prauserella</taxon>
    </lineage>
</organism>
<feature type="transmembrane region" description="Helical" evidence="6">
    <location>
        <begin position="335"/>
        <end position="353"/>
    </location>
</feature>
<dbReference type="InterPro" id="IPR036259">
    <property type="entry name" value="MFS_trans_sf"/>
</dbReference>
<dbReference type="AlphaFoldDB" id="A0A318LN51"/>
<keyword evidence="2" id="KW-0813">Transport</keyword>
<feature type="transmembrane region" description="Helical" evidence="6">
    <location>
        <begin position="132"/>
        <end position="153"/>
    </location>
</feature>
<evidence type="ECO:0000313" key="9">
    <source>
        <dbReference type="Proteomes" id="UP000247892"/>
    </source>
</evidence>
<dbReference type="SUPFAM" id="SSF103473">
    <property type="entry name" value="MFS general substrate transporter"/>
    <property type="match status" value="1"/>
</dbReference>
<evidence type="ECO:0000313" key="8">
    <source>
        <dbReference type="EMBL" id="PXY36022.1"/>
    </source>
</evidence>
<feature type="transmembrane region" description="Helical" evidence="6">
    <location>
        <begin position="48"/>
        <end position="67"/>
    </location>
</feature>
<evidence type="ECO:0000256" key="5">
    <source>
        <dbReference type="ARBA" id="ARBA00023136"/>
    </source>
</evidence>
<dbReference type="PROSITE" id="PS50850">
    <property type="entry name" value="MFS"/>
    <property type="match status" value="1"/>
</dbReference>
<dbReference type="InterPro" id="IPR020846">
    <property type="entry name" value="MFS_dom"/>
</dbReference>
<dbReference type="PANTHER" id="PTHR42718">
    <property type="entry name" value="MAJOR FACILITATOR SUPERFAMILY MULTIDRUG TRANSPORTER MFSC"/>
    <property type="match status" value="1"/>
</dbReference>
<name>A0A318LN51_9PSEU</name>
<feature type="transmembrane region" description="Helical" evidence="6">
    <location>
        <begin position="196"/>
        <end position="215"/>
    </location>
</feature>
<feature type="transmembrane region" description="Helical" evidence="6">
    <location>
        <begin position="405"/>
        <end position="423"/>
    </location>
</feature>
<dbReference type="Pfam" id="PF07690">
    <property type="entry name" value="MFS_1"/>
    <property type="match status" value="1"/>
</dbReference>
<evidence type="ECO:0000256" key="4">
    <source>
        <dbReference type="ARBA" id="ARBA00022989"/>
    </source>
</evidence>
<dbReference type="Proteomes" id="UP000247892">
    <property type="component" value="Unassembled WGS sequence"/>
</dbReference>
<proteinExistence type="predicted"/>
<gene>
    <name evidence="8" type="ORF">BA062_11265</name>
</gene>
<feature type="transmembrane region" description="Helical" evidence="6">
    <location>
        <begin position="263"/>
        <end position="280"/>
    </location>
</feature>
<evidence type="ECO:0000259" key="7">
    <source>
        <dbReference type="PROSITE" id="PS50850"/>
    </source>
</evidence>
<protein>
    <submittedName>
        <fullName evidence="8">MFS transporter</fullName>
    </submittedName>
</protein>
<feature type="transmembrane region" description="Helical" evidence="6">
    <location>
        <begin position="359"/>
        <end position="384"/>
    </location>
</feature>
<evidence type="ECO:0000256" key="1">
    <source>
        <dbReference type="ARBA" id="ARBA00004651"/>
    </source>
</evidence>